<proteinExistence type="predicted"/>
<keyword evidence="3" id="KW-1185">Reference proteome</keyword>
<feature type="transmembrane region" description="Helical" evidence="1">
    <location>
        <begin position="78"/>
        <end position="103"/>
    </location>
</feature>
<reference evidence="2 3" key="1">
    <citation type="submission" date="2020-07" db="EMBL/GenBank/DDBJ databases">
        <title>Sequencing the genomes of 1000 actinobacteria strains.</title>
        <authorList>
            <person name="Klenk H.-P."/>
        </authorList>
    </citation>
    <scope>NUCLEOTIDE SEQUENCE [LARGE SCALE GENOMIC DNA]</scope>
    <source>
        <strain evidence="2 3">DSM 44442</strain>
    </source>
</reference>
<keyword evidence="1" id="KW-1133">Transmembrane helix</keyword>
<feature type="transmembrane region" description="Helical" evidence="1">
    <location>
        <begin position="49"/>
        <end position="69"/>
    </location>
</feature>
<dbReference type="EMBL" id="JACCFS010000001">
    <property type="protein sequence ID" value="NYJ33689.1"/>
    <property type="molecule type" value="Genomic_DNA"/>
</dbReference>
<evidence type="ECO:0000256" key="1">
    <source>
        <dbReference type="SAM" id="Phobius"/>
    </source>
</evidence>
<protein>
    <submittedName>
        <fullName evidence="2">Glucan phosphoethanolaminetransferase (Alkaline phosphatase superfamily)</fullName>
    </submittedName>
</protein>
<dbReference type="GO" id="GO:0016740">
    <property type="term" value="F:transferase activity"/>
    <property type="evidence" value="ECO:0007669"/>
    <property type="project" value="UniProtKB-KW"/>
</dbReference>
<keyword evidence="1" id="KW-0472">Membrane</keyword>
<evidence type="ECO:0000313" key="2">
    <source>
        <dbReference type="EMBL" id="NYJ33689.1"/>
    </source>
</evidence>
<sequence>MSAGDKAISIVLMCVTPFILMATSFWGVFSILGTAECGTDCGTAVDLAIPMMIFAPWVIWLVASVWAIVRLIRRKPTLWVMLSGLGVSIVVYVAANLMMFAALG</sequence>
<keyword evidence="1" id="KW-0812">Transmembrane</keyword>
<dbReference type="RefSeq" id="WP_312889156.1">
    <property type="nucleotide sequence ID" value="NZ_JACCFS010000001.1"/>
</dbReference>
<feature type="transmembrane region" description="Helical" evidence="1">
    <location>
        <begin position="7"/>
        <end position="29"/>
    </location>
</feature>
<accession>A0A7Z0EKG3</accession>
<name>A0A7Z0EKG3_9ACTN</name>
<gene>
    <name evidence="2" type="ORF">HNR10_001570</name>
</gene>
<organism evidence="2 3">
    <name type="scientific">Nocardiopsis aegyptia</name>
    <dbReference type="NCBI Taxonomy" id="220378"/>
    <lineage>
        <taxon>Bacteria</taxon>
        <taxon>Bacillati</taxon>
        <taxon>Actinomycetota</taxon>
        <taxon>Actinomycetes</taxon>
        <taxon>Streptosporangiales</taxon>
        <taxon>Nocardiopsidaceae</taxon>
        <taxon>Nocardiopsis</taxon>
    </lineage>
</organism>
<dbReference type="Proteomes" id="UP000572051">
    <property type="component" value="Unassembled WGS sequence"/>
</dbReference>
<comment type="caution">
    <text evidence="2">The sequence shown here is derived from an EMBL/GenBank/DDBJ whole genome shotgun (WGS) entry which is preliminary data.</text>
</comment>
<evidence type="ECO:0000313" key="3">
    <source>
        <dbReference type="Proteomes" id="UP000572051"/>
    </source>
</evidence>
<dbReference type="AlphaFoldDB" id="A0A7Z0EKG3"/>
<keyword evidence="2" id="KW-0808">Transferase</keyword>